<dbReference type="EMBL" id="JACIJS010000001">
    <property type="protein sequence ID" value="MBB5514152.1"/>
    <property type="molecule type" value="Genomic_DNA"/>
</dbReference>
<comment type="caution">
    <text evidence="1">The sequence shown here is derived from an EMBL/GenBank/DDBJ whole genome shotgun (WGS) entry which is preliminary data.</text>
</comment>
<dbReference type="Proteomes" id="UP000553766">
    <property type="component" value="Unassembled WGS sequence"/>
</dbReference>
<protein>
    <submittedName>
        <fullName evidence="1">Kynurenine formamidase</fullName>
    </submittedName>
</protein>
<accession>A0A840WKG5</accession>
<dbReference type="PANTHER" id="PTHR43564">
    <property type="entry name" value="KYNURENINE FORMAMIDASE-LIKE PROTEIN"/>
    <property type="match status" value="1"/>
</dbReference>
<dbReference type="PANTHER" id="PTHR43564:SF2">
    <property type="entry name" value="BLR6059 PROTEIN"/>
    <property type="match status" value="1"/>
</dbReference>
<organism evidence="1 2">
    <name type="scientific">Rubricella aquisinus</name>
    <dbReference type="NCBI Taxonomy" id="2028108"/>
    <lineage>
        <taxon>Bacteria</taxon>
        <taxon>Pseudomonadati</taxon>
        <taxon>Pseudomonadota</taxon>
        <taxon>Alphaproteobacteria</taxon>
        <taxon>Rhodobacterales</taxon>
        <taxon>Paracoccaceae</taxon>
        <taxon>Rubricella</taxon>
    </lineage>
</organism>
<reference evidence="1 2" key="1">
    <citation type="submission" date="2020-08" db="EMBL/GenBank/DDBJ databases">
        <title>Genomic Encyclopedia of Type Strains, Phase IV (KMG-IV): sequencing the most valuable type-strain genomes for metagenomic binning, comparative biology and taxonomic classification.</title>
        <authorList>
            <person name="Goeker M."/>
        </authorList>
    </citation>
    <scope>NUCLEOTIDE SEQUENCE [LARGE SCALE GENOMIC DNA]</scope>
    <source>
        <strain evidence="1 2">DSM 103377</strain>
    </source>
</reference>
<sequence length="260" mass="28571">MARRFIDISVALEAGIKSDPPIMLPEINYLDHKMTAPQVASFFPGLTAEDLPGGEGWAVEMMNVSTHNGTHLDAPYHHHSTMDGGKPAATIDEVPLEWCFNPGVKLDFRHLPDGYVVRADEVRAELDRIGHTLRPLDIVVVNTAAGARYGHDDYVDSGCGMGREATLFLLDHGVRVTGTDAWSWDAPFSHTAKRWAETHDPSIIWEGHRASMHTGYCHMEKLSNLEALPATGFTISCFPVKIKRASAGFTRAVAILEDEG</sequence>
<dbReference type="Gene3D" id="3.50.30.50">
    <property type="entry name" value="Putative cyclase"/>
    <property type="match status" value="1"/>
</dbReference>
<dbReference type="SUPFAM" id="SSF102198">
    <property type="entry name" value="Putative cyclase"/>
    <property type="match status" value="1"/>
</dbReference>
<dbReference type="GO" id="GO:0004061">
    <property type="term" value="F:arylformamidase activity"/>
    <property type="evidence" value="ECO:0007669"/>
    <property type="project" value="InterPro"/>
</dbReference>
<dbReference type="AlphaFoldDB" id="A0A840WKG5"/>
<dbReference type="RefSeq" id="WP_184007467.1">
    <property type="nucleotide sequence ID" value="NZ_JACIJS010000001.1"/>
</dbReference>
<evidence type="ECO:0000313" key="1">
    <source>
        <dbReference type="EMBL" id="MBB5514152.1"/>
    </source>
</evidence>
<evidence type="ECO:0000313" key="2">
    <source>
        <dbReference type="Proteomes" id="UP000553766"/>
    </source>
</evidence>
<gene>
    <name evidence="1" type="ORF">FHS89_000150</name>
</gene>
<dbReference type="InterPro" id="IPR007325">
    <property type="entry name" value="KFase/CYL"/>
</dbReference>
<proteinExistence type="predicted"/>
<name>A0A840WKG5_9RHOB</name>
<dbReference type="Pfam" id="PF04199">
    <property type="entry name" value="Cyclase"/>
    <property type="match status" value="1"/>
</dbReference>
<keyword evidence="2" id="KW-1185">Reference proteome</keyword>
<dbReference type="GO" id="GO:0019441">
    <property type="term" value="P:L-tryptophan catabolic process to kynurenine"/>
    <property type="evidence" value="ECO:0007669"/>
    <property type="project" value="InterPro"/>
</dbReference>
<dbReference type="InterPro" id="IPR037175">
    <property type="entry name" value="KFase_sf"/>
</dbReference>